<name>A0ABM4TL37_DROSZ</name>
<dbReference type="Proteomes" id="UP001652628">
    <property type="component" value="Chromosome 2R"/>
</dbReference>
<evidence type="ECO:0000313" key="5">
    <source>
        <dbReference type="Proteomes" id="UP001652628"/>
    </source>
</evidence>
<organism evidence="5 6">
    <name type="scientific">Drosophila suzukii</name>
    <name type="common">Spotted-wing drosophila fruit fly</name>
    <dbReference type="NCBI Taxonomy" id="28584"/>
    <lineage>
        <taxon>Eukaryota</taxon>
        <taxon>Metazoa</taxon>
        <taxon>Ecdysozoa</taxon>
        <taxon>Arthropoda</taxon>
        <taxon>Hexapoda</taxon>
        <taxon>Insecta</taxon>
        <taxon>Pterygota</taxon>
        <taxon>Neoptera</taxon>
        <taxon>Endopterygota</taxon>
        <taxon>Diptera</taxon>
        <taxon>Brachycera</taxon>
        <taxon>Muscomorpha</taxon>
        <taxon>Ephydroidea</taxon>
        <taxon>Drosophilidae</taxon>
        <taxon>Drosophila</taxon>
        <taxon>Sophophora</taxon>
    </lineage>
</organism>
<keyword evidence="1" id="KW-1015">Disulfide bond</keyword>
<reference evidence="6" key="1">
    <citation type="submission" date="2025-08" db="UniProtKB">
        <authorList>
            <consortium name="RefSeq"/>
        </authorList>
    </citation>
    <scope>IDENTIFICATION</scope>
</reference>
<dbReference type="Gene3D" id="2.40.10.10">
    <property type="entry name" value="Trypsin-like serine proteases"/>
    <property type="match status" value="2"/>
</dbReference>
<dbReference type="PANTHER" id="PTHR24256">
    <property type="entry name" value="TRYPTASE-RELATED"/>
    <property type="match status" value="1"/>
</dbReference>
<comment type="similarity">
    <text evidence="2">Belongs to the peptidase S1 family. CLIP subfamily.</text>
</comment>
<dbReference type="Pfam" id="PF00089">
    <property type="entry name" value="Trypsin"/>
    <property type="match status" value="2"/>
</dbReference>
<dbReference type="SMART" id="SM00020">
    <property type="entry name" value="Tryp_SPc"/>
    <property type="match status" value="1"/>
</dbReference>
<protein>
    <submittedName>
        <fullName evidence="6">Uncharacterized protein isoform X1</fullName>
    </submittedName>
</protein>
<evidence type="ECO:0000313" key="6">
    <source>
        <dbReference type="RefSeq" id="XP_070850680.1"/>
    </source>
</evidence>
<feature type="domain" description="Peptidase S1" evidence="4">
    <location>
        <begin position="261"/>
        <end position="473"/>
    </location>
</feature>
<dbReference type="InterPro" id="IPR001314">
    <property type="entry name" value="Peptidase_S1A"/>
</dbReference>
<keyword evidence="3" id="KW-0732">Signal</keyword>
<dbReference type="InterPro" id="IPR051487">
    <property type="entry name" value="Ser/Thr_Proteases_Immune/Dev"/>
</dbReference>
<dbReference type="PROSITE" id="PS50240">
    <property type="entry name" value="TRYPSIN_DOM"/>
    <property type="match status" value="2"/>
</dbReference>
<keyword evidence="5" id="KW-1185">Reference proteome</keyword>
<proteinExistence type="inferred from homology"/>
<dbReference type="RefSeq" id="XP_070850680.1">
    <property type="nucleotide sequence ID" value="XM_070994579.1"/>
</dbReference>
<dbReference type="InterPro" id="IPR009003">
    <property type="entry name" value="Peptidase_S1_PA"/>
</dbReference>
<dbReference type="InterPro" id="IPR043504">
    <property type="entry name" value="Peptidase_S1_PA_chymotrypsin"/>
</dbReference>
<accession>A0ABM4TL37</accession>
<dbReference type="SUPFAM" id="SSF50494">
    <property type="entry name" value="Trypsin-like serine proteases"/>
    <property type="match status" value="2"/>
</dbReference>
<dbReference type="PRINTS" id="PR00722">
    <property type="entry name" value="CHYMOTRYPSIN"/>
</dbReference>
<evidence type="ECO:0000256" key="3">
    <source>
        <dbReference type="SAM" id="SignalP"/>
    </source>
</evidence>
<dbReference type="InterPro" id="IPR001254">
    <property type="entry name" value="Trypsin_dom"/>
</dbReference>
<dbReference type="GeneID" id="108008749"/>
<sequence>MKTSFGWFFLLLSHVSAYRFLEESCGTWPTYKPTNVAWLANIWNDTHFQCHGTLIHRRFVLTAARCIHLPGMNIGSHVEFGSAKYNVSILVAHKDYLQNDIGLLKLSRNVDFNAFIYPICIILDMEKRNYVRNTNTFGTTASNLNYNTAQVIRLRQLNRYFCQIHLNANSNQICATSIANQVSCSLELGGPLTQYISFDNLPREVQLGIRSVGENGCNEPRVYTDLTNYVKWIEETVQRLSTKEQKPEQIPSHGIWLYENCSGNILSSKLRAFIYGPQFRAQGWFITHRFVITNAQNLPEDASSLDVGLAETPRSYDEFRVLSIFKHPEFSQYYKNDIALLKLNRPVTFDKMSPVCMLALKNHQEQAESALFLTIFHYAQTENHITIVEKNVTLIDPLQCSNKVRNIIDQNQVCVQASQGMSYGNPGDILIKKIMYLGKEWIVLVGIVSYSSNGIQVFTNVMRHTDWITEIVTSNQ</sequence>
<evidence type="ECO:0000256" key="1">
    <source>
        <dbReference type="ARBA" id="ARBA00023157"/>
    </source>
</evidence>
<feature type="signal peptide" evidence="3">
    <location>
        <begin position="1"/>
        <end position="17"/>
    </location>
</feature>
<gene>
    <name evidence="6" type="primary">LOC108008749</name>
</gene>
<evidence type="ECO:0000256" key="2">
    <source>
        <dbReference type="ARBA" id="ARBA00024195"/>
    </source>
</evidence>
<evidence type="ECO:0000259" key="4">
    <source>
        <dbReference type="PROSITE" id="PS50240"/>
    </source>
</evidence>
<feature type="chain" id="PRO_5046411839" evidence="3">
    <location>
        <begin position="18"/>
        <end position="476"/>
    </location>
</feature>
<feature type="domain" description="Peptidase S1" evidence="4">
    <location>
        <begin position="26"/>
        <end position="238"/>
    </location>
</feature>